<feature type="coiled-coil region" evidence="1">
    <location>
        <begin position="80"/>
        <end position="126"/>
    </location>
</feature>
<keyword evidence="4" id="KW-1185">Reference proteome</keyword>
<evidence type="ECO:0000313" key="3">
    <source>
        <dbReference type="EMBL" id="TQD24953.1"/>
    </source>
</evidence>
<feature type="compositionally biased region" description="Basic and acidic residues" evidence="2">
    <location>
        <begin position="229"/>
        <end position="245"/>
    </location>
</feature>
<dbReference type="AlphaFoldDB" id="A0A7Z8KMQ5"/>
<name>A0A7Z8KMQ5_9EURY</name>
<gene>
    <name evidence="3" type="ORF">FKV42_07745</name>
</gene>
<sequence length="259" mass="29482">MKHKVLKILTCISLVAMVLCAVTPGAFADETETSDDSGGAVDHKMGHGPCGAPDMDSDDMEAPVFDTEEEEMDFLVERANESISRQIEMLEEKLADTDDEDEEAEIEEQITELNELLEDIEDATTLDDIKEIMETARESMMTENPVKGERPDVKEMVFDSDDEEMEYLVERETEHITKRIEMLDEKLADTEDDDEEAEIEKQITELDELLEDIDSVDSLDELKEILEEYRENNPRPEGYGGEHRPMGPAPELEEEVTEE</sequence>
<accession>A0A7Z8KMQ5</accession>
<comment type="caution">
    <text evidence="3">The sequence shown here is derived from an EMBL/GenBank/DDBJ whole genome shotgun (WGS) entry which is preliminary data.</text>
</comment>
<dbReference type="RefSeq" id="WP_154809678.1">
    <property type="nucleotide sequence ID" value="NZ_VIAQ01000015.1"/>
</dbReference>
<evidence type="ECO:0000256" key="1">
    <source>
        <dbReference type="SAM" id="Coils"/>
    </source>
</evidence>
<keyword evidence="1" id="KW-0175">Coiled coil</keyword>
<feature type="region of interest" description="Disordered" evidence="2">
    <location>
        <begin position="229"/>
        <end position="259"/>
    </location>
</feature>
<protein>
    <submittedName>
        <fullName evidence="3">Uncharacterized protein</fullName>
    </submittedName>
</protein>
<reference evidence="3 4" key="1">
    <citation type="submission" date="2019-06" db="EMBL/GenBank/DDBJ databases">
        <title>Draft genome sequence of Methanolobus vulcani B1d.</title>
        <authorList>
            <person name="Creighbaum A.J."/>
            <person name="Ticak T."/>
            <person name="Hariraju D."/>
            <person name="Arivett B.A."/>
            <person name="Ferguson D.J.Jr."/>
        </authorList>
    </citation>
    <scope>NUCLEOTIDE SEQUENCE [LARGE SCALE GENOMIC DNA]</scope>
    <source>
        <strain evidence="3 4">B1d</strain>
    </source>
</reference>
<proteinExistence type="predicted"/>
<dbReference type="OrthoDB" id="125857at2157"/>
<feature type="coiled-coil region" evidence="1">
    <location>
        <begin position="180"/>
        <end position="212"/>
    </location>
</feature>
<dbReference type="EMBL" id="VIAQ01000015">
    <property type="protein sequence ID" value="TQD24953.1"/>
    <property type="molecule type" value="Genomic_DNA"/>
</dbReference>
<dbReference type="Proteomes" id="UP000319335">
    <property type="component" value="Unassembled WGS sequence"/>
</dbReference>
<organism evidence="3 4">
    <name type="scientific">Methanolobus vulcani</name>
    <dbReference type="NCBI Taxonomy" id="38026"/>
    <lineage>
        <taxon>Archaea</taxon>
        <taxon>Methanobacteriati</taxon>
        <taxon>Methanobacteriota</taxon>
        <taxon>Stenosarchaea group</taxon>
        <taxon>Methanomicrobia</taxon>
        <taxon>Methanosarcinales</taxon>
        <taxon>Methanosarcinaceae</taxon>
        <taxon>Methanolobus</taxon>
    </lineage>
</organism>
<feature type="region of interest" description="Disordered" evidence="2">
    <location>
        <begin position="30"/>
        <end position="60"/>
    </location>
</feature>
<evidence type="ECO:0000313" key="4">
    <source>
        <dbReference type="Proteomes" id="UP000319335"/>
    </source>
</evidence>
<evidence type="ECO:0000256" key="2">
    <source>
        <dbReference type="SAM" id="MobiDB-lite"/>
    </source>
</evidence>